<proteinExistence type="predicted"/>
<feature type="compositionally biased region" description="Polar residues" evidence="1">
    <location>
        <begin position="457"/>
        <end position="469"/>
    </location>
</feature>
<feature type="region of interest" description="Disordered" evidence="1">
    <location>
        <begin position="45"/>
        <end position="89"/>
    </location>
</feature>
<comment type="caution">
    <text evidence="2">The sequence shown here is derived from an EMBL/GenBank/DDBJ whole genome shotgun (WGS) entry which is preliminary data.</text>
</comment>
<dbReference type="AlphaFoldDB" id="A0A4U0XFD1"/>
<keyword evidence="3" id="KW-1185">Reference proteome</keyword>
<name>A0A4U0XFD1_9PEZI</name>
<feature type="region of interest" description="Disordered" evidence="1">
    <location>
        <begin position="475"/>
        <end position="499"/>
    </location>
</feature>
<feature type="region of interest" description="Disordered" evidence="1">
    <location>
        <begin position="263"/>
        <end position="304"/>
    </location>
</feature>
<protein>
    <submittedName>
        <fullName evidence="2">Uncharacterized protein</fullName>
    </submittedName>
</protein>
<feature type="compositionally biased region" description="Polar residues" evidence="1">
    <location>
        <begin position="892"/>
        <end position="903"/>
    </location>
</feature>
<feature type="compositionally biased region" description="Polar residues" evidence="1">
    <location>
        <begin position="479"/>
        <end position="488"/>
    </location>
</feature>
<organism evidence="2 3">
    <name type="scientific">Cryomyces minteri</name>
    <dbReference type="NCBI Taxonomy" id="331657"/>
    <lineage>
        <taxon>Eukaryota</taxon>
        <taxon>Fungi</taxon>
        <taxon>Dikarya</taxon>
        <taxon>Ascomycota</taxon>
        <taxon>Pezizomycotina</taxon>
        <taxon>Dothideomycetes</taxon>
        <taxon>Dothideomycetes incertae sedis</taxon>
        <taxon>Cryomyces</taxon>
    </lineage>
</organism>
<feature type="compositionally biased region" description="Low complexity" evidence="1">
    <location>
        <begin position="602"/>
        <end position="615"/>
    </location>
</feature>
<feature type="region of interest" description="Disordered" evidence="1">
    <location>
        <begin position="535"/>
        <end position="554"/>
    </location>
</feature>
<evidence type="ECO:0000313" key="3">
    <source>
        <dbReference type="Proteomes" id="UP000308768"/>
    </source>
</evidence>
<dbReference type="STRING" id="331657.A0A4U0XFD1"/>
<feature type="compositionally biased region" description="Basic residues" evidence="1">
    <location>
        <begin position="283"/>
        <end position="298"/>
    </location>
</feature>
<feature type="region of interest" description="Disordered" evidence="1">
    <location>
        <begin position="450"/>
        <end position="469"/>
    </location>
</feature>
<dbReference type="EMBL" id="NAJN01000346">
    <property type="protein sequence ID" value="TKA74616.1"/>
    <property type="molecule type" value="Genomic_DNA"/>
</dbReference>
<gene>
    <name evidence="2" type="ORF">B0A49_07032</name>
</gene>
<feature type="region of interest" description="Disordered" evidence="1">
    <location>
        <begin position="594"/>
        <end position="623"/>
    </location>
</feature>
<feature type="compositionally biased region" description="Basic and acidic residues" evidence="1">
    <location>
        <begin position="1010"/>
        <end position="1024"/>
    </location>
</feature>
<sequence length="1037" mass="110605">MSPWTDPFATTQIPYRFTLSPAGSFGAPMYSRVVVQTPELVQASIPIEPEGYAEDSEDDVDDAAGRPRVGETTETRSKAPETSSTATGEVAAAEFAESVVNGAEEHPVAALGPLDESPIAEKLDTPSEMAPKADEVVATDVTDADALMTTNDNGVHEKAEGEIDDNMKTANGESICKQVHMDVTIAADKTREVAVVIDVAENATVDGKVAVFLDDIVGTGDEDLSMVGMDVEGPSRYSSTTQAVSDLDSTAAAVSETLADQSDYSQKSVSFAPGTVDPEPSKNRKKPSKGGNKAKKKKNDANRKLVEVRSMEDAVAAEMPSQNTADIDKTLETFSASADHDLVLGEPTSDAVVEVVAAETTATIVVGDFPPMAEIALVASIHDRSKVDTLIPGAWAEDGYPKTGIPLPIGRVLVEPLATGLEAIEADSAVETTAASEDVAPDDVSIEETIPDAQEAPTKSATEPSLSQSVEALQENKLETSQSATETTRAAEGEVDEISNTEVKATDILVPQGAVADSAEATLAPSADGVLTETRISNSAAPKETEGTPNPVTHEITEVPPVAAVREGDVGHGVATGAFTAFVDNVASIQPSLPSEAGLPLEDAPAAGEAAANEEPTQKGEDGAVERVTFAVEQIQNAEPLAVEEILSAKEQAQTEEMLAADDAGVTSAVDEALNIKDKPASKQEPFPEEVPFSGGAQDANASEAALHEDFATEHPSFAAEEAPRAEACQAEEADVVEESSHTEDHVIEKAWIGNADLGLLAKAKIQPVRSIGLDQLAIDETAIMGVKVEEKEKRNTTRKSARKSDGDGERRRQKEVKQVEEMREARECDEQRKKDEERRQRHEERRAARQAAAAEEARLAQEKEDEERRRRRAERKARERRAADSIATAPSDHSSSRQTLENRYTDRSHVHNTASKRPRLLKVMSVEGESVTKAGLHIRASSEKYPSAPRSNSSTNRDSHDSSHHSDVKTSPHEKRSTAKDMQPITQPSKSGRAESDNSQSSRTGGSRGLERGKSLRGKEEAPRGFFSALKKVLTG</sequence>
<reference evidence="2 3" key="1">
    <citation type="submission" date="2017-03" db="EMBL/GenBank/DDBJ databases">
        <title>Genomes of endolithic fungi from Antarctica.</title>
        <authorList>
            <person name="Coleine C."/>
            <person name="Masonjones S."/>
            <person name="Stajich J.E."/>
        </authorList>
    </citation>
    <scope>NUCLEOTIDE SEQUENCE [LARGE SCALE GENOMIC DNA]</scope>
    <source>
        <strain evidence="2 3">CCFEE 5187</strain>
    </source>
</reference>
<feature type="region of interest" description="Disordered" evidence="1">
    <location>
        <begin position="677"/>
        <end position="702"/>
    </location>
</feature>
<feature type="compositionally biased region" description="Acidic residues" evidence="1">
    <location>
        <begin position="51"/>
        <end position="62"/>
    </location>
</feature>
<feature type="region of interest" description="Disordered" evidence="1">
    <location>
        <begin position="791"/>
        <end position="1037"/>
    </location>
</feature>
<evidence type="ECO:0000256" key="1">
    <source>
        <dbReference type="SAM" id="MobiDB-lite"/>
    </source>
</evidence>
<feature type="compositionally biased region" description="Basic and acidic residues" evidence="1">
    <location>
        <begin position="856"/>
        <end position="869"/>
    </location>
</feature>
<feature type="compositionally biased region" description="Basic and acidic residues" evidence="1">
    <location>
        <begin position="803"/>
        <end position="848"/>
    </location>
</feature>
<evidence type="ECO:0000313" key="2">
    <source>
        <dbReference type="EMBL" id="TKA74616.1"/>
    </source>
</evidence>
<feature type="compositionally biased region" description="Basic and acidic residues" evidence="1">
    <location>
        <begin position="63"/>
        <end position="79"/>
    </location>
</feature>
<feature type="compositionally biased region" description="Basic and acidic residues" evidence="1">
    <location>
        <begin position="958"/>
        <end position="980"/>
    </location>
</feature>
<accession>A0A4U0XFD1</accession>
<dbReference type="Proteomes" id="UP000308768">
    <property type="component" value="Unassembled WGS sequence"/>
</dbReference>